<keyword evidence="2" id="KW-1185">Reference proteome</keyword>
<gene>
    <name evidence="1" type="ORF">SAMN05660209_00683</name>
</gene>
<evidence type="ECO:0000313" key="2">
    <source>
        <dbReference type="Proteomes" id="UP000198921"/>
    </source>
</evidence>
<organism evidence="1 2">
    <name type="scientific">Geodermatophilus africanus</name>
    <dbReference type="NCBI Taxonomy" id="1137993"/>
    <lineage>
        <taxon>Bacteria</taxon>
        <taxon>Bacillati</taxon>
        <taxon>Actinomycetota</taxon>
        <taxon>Actinomycetes</taxon>
        <taxon>Geodermatophilales</taxon>
        <taxon>Geodermatophilaceae</taxon>
        <taxon>Geodermatophilus</taxon>
    </lineage>
</organism>
<dbReference type="AlphaFoldDB" id="A0A1H3CMQ5"/>
<dbReference type="RefSeq" id="WP_170856625.1">
    <property type="nucleotide sequence ID" value="NZ_FNOT01000002.1"/>
</dbReference>
<sequence length="46" mass="4681">MTPFQLTADRAHADVPATTLAATHTLLGLAPDAGIEVLPDDGGSHD</sequence>
<evidence type="ECO:0000313" key="1">
    <source>
        <dbReference type="EMBL" id="SDX55443.1"/>
    </source>
</evidence>
<dbReference type="EMBL" id="FNOT01000002">
    <property type="protein sequence ID" value="SDX55443.1"/>
    <property type="molecule type" value="Genomic_DNA"/>
</dbReference>
<name>A0A1H3CMQ5_9ACTN</name>
<reference evidence="2" key="1">
    <citation type="submission" date="2016-10" db="EMBL/GenBank/DDBJ databases">
        <authorList>
            <person name="Varghese N."/>
            <person name="Submissions S."/>
        </authorList>
    </citation>
    <scope>NUCLEOTIDE SEQUENCE [LARGE SCALE GENOMIC DNA]</scope>
    <source>
        <strain evidence="2">DSM 45422</strain>
    </source>
</reference>
<accession>A0A1H3CMQ5</accession>
<dbReference type="STRING" id="1137993.SAMN05660209_00683"/>
<protein>
    <submittedName>
        <fullName evidence="1">Uncharacterized protein</fullName>
    </submittedName>
</protein>
<dbReference type="Proteomes" id="UP000198921">
    <property type="component" value="Unassembled WGS sequence"/>
</dbReference>
<proteinExistence type="predicted"/>